<feature type="compositionally biased region" description="Polar residues" evidence="3">
    <location>
        <begin position="137"/>
        <end position="147"/>
    </location>
</feature>
<feature type="region of interest" description="Disordered" evidence="3">
    <location>
        <begin position="1"/>
        <end position="29"/>
    </location>
</feature>
<dbReference type="PANTHER" id="PTHR34451:SF7">
    <property type="entry name" value="PHD FINGER FAMILY PROTEIN"/>
    <property type="match status" value="1"/>
</dbReference>
<sequence length="488" mass="51970">MASEDQVNSAPPTTDSVPVRRSTPSAGSLALLPKPAPACSACGRDGEAAHRLKHDGVTRYLCSSCILYLYKGMHCCLCFVVYETPAAKGDSSLWVSCAKCDRIGHVKCARKFDLPVESAFFTCRKCSQPDEIPLKKSSINLEGQSRDGSPPSKRLRHLSDDKSTFILSQDDQRNVQSRLEETLAAARIVAVLAVQHARDAKARARASAAIAARAAARAKAALDTAYRAAQEGARWRPESSKRFSVLPHGNNMTSPSIYTTSNPINSGADGGTLFHGSQHSSNSMIQRDHNGKDLNVTSYGLEDARFTAQKYHRMKTLPPKPEAAGAAPQGGTITISQAVSRQHVKELRQNGGSMEVEGALPHCGALSKPHVVVQEMSEGTHKGEATVESRAMVCAPTDRMADGSSGALQAHSSAGSGSSHCSTPSTVSTVNSSVMLVTGATALQAPREETLDKEGERFFDRAVITKHSDVTNSATDGVSKHKDMADGC</sequence>
<feature type="compositionally biased region" description="Low complexity" evidence="3">
    <location>
        <begin position="404"/>
        <end position="427"/>
    </location>
</feature>
<feature type="region of interest" description="Disordered" evidence="3">
    <location>
        <begin position="137"/>
        <end position="157"/>
    </location>
</feature>
<evidence type="ECO:0000256" key="1">
    <source>
        <dbReference type="ARBA" id="ARBA00022771"/>
    </source>
</evidence>
<gene>
    <name evidence="4" type="ORF">KP509_01G045100</name>
</gene>
<evidence type="ECO:0000313" key="5">
    <source>
        <dbReference type="Proteomes" id="UP000825935"/>
    </source>
</evidence>
<keyword evidence="2" id="KW-0862">Zinc</keyword>
<protein>
    <recommendedName>
        <fullName evidence="6">Zinc finger PHD-type domain-containing protein</fullName>
    </recommendedName>
</protein>
<feature type="compositionally biased region" description="Polar residues" evidence="3">
    <location>
        <begin position="1"/>
        <end position="26"/>
    </location>
</feature>
<evidence type="ECO:0000256" key="3">
    <source>
        <dbReference type="SAM" id="MobiDB-lite"/>
    </source>
</evidence>
<name>A0A8T2VCJ4_CERRI</name>
<feature type="region of interest" description="Disordered" evidence="3">
    <location>
        <begin position="258"/>
        <end position="291"/>
    </location>
</feature>
<dbReference type="EMBL" id="CM035406">
    <property type="protein sequence ID" value="KAH7446207.1"/>
    <property type="molecule type" value="Genomic_DNA"/>
</dbReference>
<keyword evidence="1" id="KW-0479">Metal-binding</keyword>
<dbReference type="AlphaFoldDB" id="A0A8T2VCJ4"/>
<dbReference type="PANTHER" id="PTHR34451">
    <property type="entry name" value="PHD FINGER FAMILY PROTEIN"/>
    <property type="match status" value="1"/>
</dbReference>
<dbReference type="SUPFAM" id="SSF57903">
    <property type="entry name" value="FYVE/PHD zinc finger"/>
    <property type="match status" value="1"/>
</dbReference>
<dbReference type="Proteomes" id="UP000825935">
    <property type="component" value="Chromosome 1"/>
</dbReference>
<evidence type="ECO:0000313" key="4">
    <source>
        <dbReference type="EMBL" id="KAH7446207.1"/>
    </source>
</evidence>
<feature type="compositionally biased region" description="Polar residues" evidence="3">
    <location>
        <begin position="275"/>
        <end position="285"/>
    </location>
</feature>
<evidence type="ECO:0008006" key="6">
    <source>
        <dbReference type="Google" id="ProtNLM"/>
    </source>
</evidence>
<dbReference type="InterPro" id="IPR011011">
    <property type="entry name" value="Znf_FYVE_PHD"/>
</dbReference>
<reference evidence="4" key="1">
    <citation type="submission" date="2021-08" db="EMBL/GenBank/DDBJ databases">
        <title>WGS assembly of Ceratopteris richardii.</title>
        <authorList>
            <person name="Marchant D.B."/>
            <person name="Chen G."/>
            <person name="Jenkins J."/>
            <person name="Shu S."/>
            <person name="Leebens-Mack J."/>
            <person name="Grimwood J."/>
            <person name="Schmutz J."/>
            <person name="Soltis P."/>
            <person name="Soltis D."/>
            <person name="Chen Z.-H."/>
        </authorList>
    </citation>
    <scope>NUCLEOTIDE SEQUENCE</scope>
    <source>
        <strain evidence="4">Whitten #5841</strain>
        <tissue evidence="4">Leaf</tissue>
    </source>
</reference>
<dbReference type="GO" id="GO:0008270">
    <property type="term" value="F:zinc ion binding"/>
    <property type="evidence" value="ECO:0007669"/>
    <property type="project" value="UniProtKB-KW"/>
</dbReference>
<accession>A0A8T2VCJ4</accession>
<evidence type="ECO:0000256" key="2">
    <source>
        <dbReference type="ARBA" id="ARBA00022833"/>
    </source>
</evidence>
<comment type="caution">
    <text evidence="4">The sequence shown here is derived from an EMBL/GenBank/DDBJ whole genome shotgun (WGS) entry which is preliminary data.</text>
</comment>
<feature type="region of interest" description="Disordered" evidence="3">
    <location>
        <begin position="400"/>
        <end position="427"/>
    </location>
</feature>
<dbReference type="OrthoDB" id="692041at2759"/>
<keyword evidence="5" id="KW-1185">Reference proteome</keyword>
<organism evidence="4 5">
    <name type="scientific">Ceratopteris richardii</name>
    <name type="common">Triangle waterfern</name>
    <dbReference type="NCBI Taxonomy" id="49495"/>
    <lineage>
        <taxon>Eukaryota</taxon>
        <taxon>Viridiplantae</taxon>
        <taxon>Streptophyta</taxon>
        <taxon>Embryophyta</taxon>
        <taxon>Tracheophyta</taxon>
        <taxon>Polypodiopsida</taxon>
        <taxon>Polypodiidae</taxon>
        <taxon>Polypodiales</taxon>
        <taxon>Pteridineae</taxon>
        <taxon>Pteridaceae</taxon>
        <taxon>Parkerioideae</taxon>
        <taxon>Ceratopteris</taxon>
    </lineage>
</organism>
<keyword evidence="1" id="KW-0863">Zinc-finger</keyword>
<proteinExistence type="predicted"/>